<evidence type="ECO:0000256" key="4">
    <source>
        <dbReference type="SAM" id="Coils"/>
    </source>
</evidence>
<dbReference type="GO" id="GO:0005829">
    <property type="term" value="C:cytosol"/>
    <property type="evidence" value="ECO:0007669"/>
    <property type="project" value="TreeGrafter"/>
</dbReference>
<keyword evidence="1" id="KW-0343">GTPase activation</keyword>
<dbReference type="Proteomes" id="UP000241890">
    <property type="component" value="Unassembled WGS sequence"/>
</dbReference>
<dbReference type="InterPro" id="IPR001611">
    <property type="entry name" value="Leu-rich_rpt"/>
</dbReference>
<feature type="coiled-coil region" evidence="4">
    <location>
        <begin position="132"/>
        <end position="162"/>
    </location>
</feature>
<dbReference type="Pfam" id="PF13516">
    <property type="entry name" value="LRR_6"/>
    <property type="match status" value="2"/>
</dbReference>
<dbReference type="GO" id="GO:0031267">
    <property type="term" value="F:small GTPase binding"/>
    <property type="evidence" value="ECO:0007669"/>
    <property type="project" value="TreeGrafter"/>
</dbReference>
<evidence type="ECO:0000256" key="3">
    <source>
        <dbReference type="ARBA" id="ARBA00022737"/>
    </source>
</evidence>
<feature type="region of interest" description="Disordered" evidence="5">
    <location>
        <begin position="1"/>
        <end position="34"/>
    </location>
</feature>
<dbReference type="GO" id="GO:0048471">
    <property type="term" value="C:perinuclear region of cytoplasm"/>
    <property type="evidence" value="ECO:0007669"/>
    <property type="project" value="TreeGrafter"/>
</dbReference>
<dbReference type="GO" id="GO:0005634">
    <property type="term" value="C:nucleus"/>
    <property type="evidence" value="ECO:0007669"/>
    <property type="project" value="TreeGrafter"/>
</dbReference>
<feature type="compositionally biased region" description="Basic and acidic residues" evidence="5">
    <location>
        <begin position="13"/>
        <end position="28"/>
    </location>
</feature>
<organism evidence="6 7">
    <name type="scientific">Hondaea fermentalgiana</name>
    <dbReference type="NCBI Taxonomy" id="2315210"/>
    <lineage>
        <taxon>Eukaryota</taxon>
        <taxon>Sar</taxon>
        <taxon>Stramenopiles</taxon>
        <taxon>Bigyra</taxon>
        <taxon>Labyrinthulomycetes</taxon>
        <taxon>Thraustochytrida</taxon>
        <taxon>Thraustochytriidae</taxon>
        <taxon>Hondaea</taxon>
    </lineage>
</organism>
<accession>A0A2R5GED1</accession>
<dbReference type="InterPro" id="IPR032675">
    <property type="entry name" value="LRR_dom_sf"/>
</dbReference>
<dbReference type="OrthoDB" id="333024at2759"/>
<evidence type="ECO:0000256" key="1">
    <source>
        <dbReference type="ARBA" id="ARBA00022468"/>
    </source>
</evidence>
<keyword evidence="7" id="KW-1185">Reference proteome</keyword>
<comment type="caution">
    <text evidence="6">The sequence shown here is derived from an EMBL/GenBank/DDBJ whole genome shotgun (WGS) entry which is preliminary data.</text>
</comment>
<protein>
    <submittedName>
        <fullName evidence="6">NACHT, LRR and PYD domains-containing protein 5</fullName>
    </submittedName>
</protein>
<keyword evidence="4" id="KW-0175">Coiled coil</keyword>
<dbReference type="InParanoid" id="A0A2R5GED1"/>
<sequence>MGTEPVPHRLPKKQLERWRKEQRKKDLKNPSVLARAARSKLAPVPVRGAEAVLGSLPPLCTRDETCPEGIFPLSRPERRRNELLRIDELARQERKHYGRKRRARENAAARRIQAKYKHWKGIAKMADFASELQKRMEAKAQLEAQRERERKLQAKAALWLQEVNKLPPSPLRDALALLTSMDDPYELHTIGWRGRMAETLDALAVFVHAKSVTLERCGFGARKKLKERLEIARELGNALGVQAELFSLSLRDSKFEDAELQTLLSALVLSKKRLRSLDLHGNWLGRGRCEGTDDAGNPVYQVASHAALALASLVRNSPYLHTLDLGGNFMGPKCYATFVNNQAFSRPRGLLRIDLGFNALGDRLGAAPYALAHMICACPSLAHLNLQSNGLGAHALATIVKSLALHKNLRELELADNRLGDRGAALMCQILKSSRSLARLGLAGNEFSEIGFQNLAGTLERAAPRQLKHLDLSRNPISDQESCTRAMAALAELIRTNTSLQSLMLRQVGLVRFRKLQPACRKAEIRHTLEPATVLMSTLEQNRSLLLLDLGGNSLDSNQAFPAAIATAIVRERIACRPALRFEKASQVLIAALFKKYLTDPPDPRAVARGGLIDRIVFRILAFAVDQRTILI</sequence>
<evidence type="ECO:0000256" key="5">
    <source>
        <dbReference type="SAM" id="MobiDB-lite"/>
    </source>
</evidence>
<evidence type="ECO:0000256" key="2">
    <source>
        <dbReference type="ARBA" id="ARBA00022614"/>
    </source>
</evidence>
<dbReference type="InterPro" id="IPR027038">
    <property type="entry name" value="RanGap"/>
</dbReference>
<evidence type="ECO:0000313" key="7">
    <source>
        <dbReference type="Proteomes" id="UP000241890"/>
    </source>
</evidence>
<dbReference type="PANTHER" id="PTHR24113">
    <property type="entry name" value="RAN GTPASE-ACTIVATING PROTEIN 1"/>
    <property type="match status" value="1"/>
</dbReference>
<dbReference type="SMART" id="SM00368">
    <property type="entry name" value="LRR_RI"/>
    <property type="match status" value="4"/>
</dbReference>
<reference evidence="6 7" key="1">
    <citation type="submission" date="2017-12" db="EMBL/GenBank/DDBJ databases">
        <title>Sequencing, de novo assembly and annotation of complete genome of a new Thraustochytrid species, strain FCC1311.</title>
        <authorList>
            <person name="Sedici K."/>
            <person name="Godart F."/>
            <person name="Aiese Cigliano R."/>
            <person name="Sanseverino W."/>
            <person name="Barakat M."/>
            <person name="Ortet P."/>
            <person name="Marechal E."/>
            <person name="Cagnac O."/>
            <person name="Amato A."/>
        </authorList>
    </citation>
    <scope>NUCLEOTIDE SEQUENCE [LARGE SCALE GENOMIC DNA]</scope>
</reference>
<keyword evidence="3" id="KW-0677">Repeat</keyword>
<dbReference type="GO" id="GO:0006913">
    <property type="term" value="P:nucleocytoplasmic transport"/>
    <property type="evidence" value="ECO:0007669"/>
    <property type="project" value="TreeGrafter"/>
</dbReference>
<keyword evidence="2" id="KW-0433">Leucine-rich repeat</keyword>
<dbReference type="GO" id="GO:0005096">
    <property type="term" value="F:GTPase activator activity"/>
    <property type="evidence" value="ECO:0007669"/>
    <property type="project" value="UniProtKB-KW"/>
</dbReference>
<dbReference type="AlphaFoldDB" id="A0A2R5GED1"/>
<gene>
    <name evidence="6" type="ORF">FCC1311_032062</name>
</gene>
<dbReference type="SUPFAM" id="SSF52047">
    <property type="entry name" value="RNI-like"/>
    <property type="match status" value="1"/>
</dbReference>
<proteinExistence type="predicted"/>
<dbReference type="Gene3D" id="3.80.10.10">
    <property type="entry name" value="Ribonuclease Inhibitor"/>
    <property type="match status" value="1"/>
</dbReference>
<name>A0A2R5GED1_9STRA</name>
<dbReference type="EMBL" id="BEYU01000027">
    <property type="protein sequence ID" value="GBG26983.1"/>
    <property type="molecule type" value="Genomic_DNA"/>
</dbReference>
<dbReference type="PANTHER" id="PTHR24113:SF12">
    <property type="entry name" value="RAN GTPASE-ACTIVATING PROTEIN 1"/>
    <property type="match status" value="1"/>
</dbReference>
<evidence type="ECO:0000313" key="6">
    <source>
        <dbReference type="EMBL" id="GBG26983.1"/>
    </source>
</evidence>